<dbReference type="AlphaFoldDB" id="A0AAD8CIK6"/>
<feature type="region of interest" description="Disordered" evidence="9">
    <location>
        <begin position="956"/>
        <end position="1037"/>
    </location>
</feature>
<dbReference type="PROSITE" id="PS50010">
    <property type="entry name" value="DH_2"/>
    <property type="match status" value="1"/>
</dbReference>
<dbReference type="Proteomes" id="UP001230051">
    <property type="component" value="Unassembled WGS sequence"/>
</dbReference>
<evidence type="ECO:0000256" key="1">
    <source>
        <dbReference type="ARBA" id="ARBA00004370"/>
    </source>
</evidence>
<keyword evidence="6" id="KW-0344">Guanine-nucleotide releasing factor</keyword>
<evidence type="ECO:0000259" key="10">
    <source>
        <dbReference type="PROSITE" id="PS50010"/>
    </source>
</evidence>
<feature type="compositionally biased region" description="Basic and acidic residues" evidence="9">
    <location>
        <begin position="1028"/>
        <end position="1037"/>
    </location>
</feature>
<feature type="compositionally biased region" description="Basic and acidic residues" evidence="9">
    <location>
        <begin position="883"/>
        <end position="900"/>
    </location>
</feature>
<feature type="compositionally biased region" description="Low complexity" evidence="9">
    <location>
        <begin position="348"/>
        <end position="357"/>
    </location>
</feature>
<keyword evidence="5" id="KW-0597">Phosphoprotein</keyword>
<organism evidence="11 12">
    <name type="scientific">Acipenser oxyrinchus oxyrinchus</name>
    <dbReference type="NCBI Taxonomy" id="40147"/>
    <lineage>
        <taxon>Eukaryota</taxon>
        <taxon>Metazoa</taxon>
        <taxon>Chordata</taxon>
        <taxon>Craniata</taxon>
        <taxon>Vertebrata</taxon>
        <taxon>Euteleostomi</taxon>
        <taxon>Actinopterygii</taxon>
        <taxon>Chondrostei</taxon>
        <taxon>Acipenseriformes</taxon>
        <taxon>Acipenseridae</taxon>
        <taxon>Acipenser</taxon>
    </lineage>
</organism>
<evidence type="ECO:0000256" key="3">
    <source>
        <dbReference type="ARBA" id="ARBA00022468"/>
    </source>
</evidence>
<keyword evidence="8" id="KW-0472">Membrane</keyword>
<feature type="compositionally biased region" description="Basic and acidic residues" evidence="9">
    <location>
        <begin position="845"/>
        <end position="854"/>
    </location>
</feature>
<dbReference type="InterPro" id="IPR015212">
    <property type="entry name" value="RGS-like_dom"/>
</dbReference>
<feature type="compositionally biased region" description="Low complexity" evidence="9">
    <location>
        <begin position="999"/>
        <end position="1008"/>
    </location>
</feature>
<dbReference type="GO" id="GO:0007186">
    <property type="term" value="P:G protein-coupled receptor signaling pathway"/>
    <property type="evidence" value="ECO:0007669"/>
    <property type="project" value="TreeGrafter"/>
</dbReference>
<feature type="domain" description="DH" evidence="10">
    <location>
        <begin position="495"/>
        <end position="684"/>
    </location>
</feature>
<dbReference type="Pfam" id="PF17838">
    <property type="entry name" value="PH_16"/>
    <property type="match status" value="1"/>
</dbReference>
<evidence type="ECO:0000256" key="4">
    <source>
        <dbReference type="ARBA" id="ARBA00022490"/>
    </source>
</evidence>
<dbReference type="InterPro" id="IPR001331">
    <property type="entry name" value="GDS_CDC24_CS"/>
</dbReference>
<dbReference type="GO" id="GO:0005737">
    <property type="term" value="C:cytoplasm"/>
    <property type="evidence" value="ECO:0007669"/>
    <property type="project" value="UniProtKB-SubCell"/>
</dbReference>
<comment type="subcellular location">
    <subcellularLocation>
        <location evidence="2">Cytoplasm</location>
    </subcellularLocation>
    <subcellularLocation>
        <location evidence="1">Membrane</location>
    </subcellularLocation>
</comment>
<protein>
    <submittedName>
        <fullName evidence="11">Rho guanine nucleotide exchange factor 1</fullName>
    </submittedName>
</protein>
<feature type="region of interest" description="Disordered" evidence="9">
    <location>
        <begin position="280"/>
        <end position="483"/>
    </location>
</feature>
<dbReference type="SUPFAM" id="SSF48097">
    <property type="entry name" value="Regulator of G-protein signaling, RGS"/>
    <property type="match status" value="1"/>
</dbReference>
<proteinExistence type="predicted"/>
<feature type="compositionally biased region" description="Basic and acidic residues" evidence="9">
    <location>
        <begin position="986"/>
        <end position="995"/>
    </location>
</feature>
<dbReference type="GO" id="GO:0005085">
    <property type="term" value="F:guanyl-nucleotide exchange factor activity"/>
    <property type="evidence" value="ECO:0007669"/>
    <property type="project" value="UniProtKB-KW"/>
</dbReference>
<evidence type="ECO:0000313" key="12">
    <source>
        <dbReference type="Proteomes" id="UP001230051"/>
    </source>
</evidence>
<evidence type="ECO:0000256" key="9">
    <source>
        <dbReference type="SAM" id="MobiDB-lite"/>
    </source>
</evidence>
<feature type="compositionally biased region" description="Polar residues" evidence="9">
    <location>
        <begin position="326"/>
        <end position="344"/>
    </location>
</feature>
<dbReference type="Pfam" id="PF00621">
    <property type="entry name" value="RhoGEF"/>
    <property type="match status" value="1"/>
</dbReference>
<dbReference type="PANTHER" id="PTHR45872">
    <property type="entry name" value="RHO GUANINE NUCLEOTIDE EXCHANGE FACTOR 2, ISOFORM D"/>
    <property type="match status" value="1"/>
</dbReference>
<dbReference type="FunFam" id="2.30.29.30:FF:000072">
    <property type="entry name" value="Rho guanine nucleotide exchange factor 1"/>
    <property type="match status" value="1"/>
</dbReference>
<dbReference type="Gene3D" id="1.20.900.10">
    <property type="entry name" value="Dbl homology (DH) domain"/>
    <property type="match status" value="1"/>
</dbReference>
<dbReference type="InterPro" id="IPR011993">
    <property type="entry name" value="PH-like_dom_sf"/>
</dbReference>
<dbReference type="InterPro" id="IPR001849">
    <property type="entry name" value="PH_domain"/>
</dbReference>
<evidence type="ECO:0000256" key="8">
    <source>
        <dbReference type="ARBA" id="ARBA00023136"/>
    </source>
</evidence>
<dbReference type="SUPFAM" id="SSF50729">
    <property type="entry name" value="PH domain-like"/>
    <property type="match status" value="1"/>
</dbReference>
<feature type="compositionally biased region" description="Basic and acidic residues" evidence="9">
    <location>
        <begin position="280"/>
        <end position="296"/>
    </location>
</feature>
<sequence>MDSEDEARANPAMNIIGAEDEYFENDIDPSVDDQCSHFQSIELLKERPTHLLVFLQHVILQFDCAPLLCYLHADLFRNLSSKEARKHFLDFYHNFLDKGAVLSVQIPHNVAFELDRTRPDLFSEEQQKKFVREVQTLQAQELLVQLDDFRQKRMMGMTPCELELSELESISSCDRATQEAKERAIAEQLLEKLGEIQPSICNDEDKGSAMFSAVVSYMKHLGVKSKSTDSKKSRGFFRKKIPGMKKFDDHSKGSNKRFPSILADTARWIGGSNVENRACKVETEGEKDRPNSERKNSAGLPGKLDSSQRGGGKPVGGAETAEVSAVTISITSSGDSNQGDTAQGSVRPDGSGDPSDQGGKGGAVWDPPAPNETPPEEGALESERHGVRLGRSESLCAPDRRRSQKGSSQKGKQLRSRSDVDLQAASKANSLQRAGSTTQPATPEPGGVGEPPQSFLLAQSEEAEPRVSELDLDPPNWREQADPEHLLGLKKTEVKRQEVINELFITEHAHVRMLNVLHTVFYVPLEREKIMSLDELAAIFPGLEDIIEVHNSFYESLKKLRQESNYIVMHIGDNLLNRFDGSEGEWFQKLSSRFSSHQSYALDNIKARQKKDSKFNSFILEAESNAQCRRLQLKDIIPIEMQRLTKYPLLLENIAKCTDEPQEKSKIQQAAECCRKILNRVNQTVREMENLLRLNDYQRRLDLSNLKQSNDPLLAEFKNVDLTHRHMIHEGALTWRVTKEKSVDVQVLLLTDILVLLQKQDDKMVLKCQSKSGSVAQDGKQVLSPIIKLNSVFCREVATDRKAFYVIFTWDCGAQIYELVAQTVSERKNWGELIKNTVEDLKRSGLSVPHDKKVPRPAVLPTSPSYNSPRSPLSLSENGGSAKDPEGPLHHSDKEKDSLSEKAGNAAHLLVDFLTANGIDPYGMSHAPQEKVANEALQEVLLLKRMLVGSICLSEEGALPPEGTQHAPSPEDEGSEGRAEEEEPAENGRREEEHGSSQSAGGAPADSEPGGGEGEESISTPLILSHDQAQEVGRRMESLERQLQQLKIIEEEYHRLQDGLSKERLKRERHG</sequence>
<reference evidence="11" key="1">
    <citation type="submission" date="2022-02" db="EMBL/GenBank/DDBJ databases">
        <title>Atlantic sturgeon de novo genome assembly.</title>
        <authorList>
            <person name="Stock M."/>
            <person name="Klopp C."/>
            <person name="Guiguen Y."/>
            <person name="Cabau C."/>
            <person name="Parinello H."/>
            <person name="Santidrian Yebra-Pimentel E."/>
            <person name="Kuhl H."/>
            <person name="Dirks R.P."/>
            <person name="Guessner J."/>
            <person name="Wuertz S."/>
            <person name="Du K."/>
            <person name="Schartl M."/>
        </authorList>
    </citation>
    <scope>NUCLEOTIDE SEQUENCE</scope>
    <source>
        <strain evidence="11">STURGEONOMICS-FGT-2020</strain>
        <tissue evidence="11">Whole blood</tissue>
    </source>
</reference>
<comment type="caution">
    <text evidence="11">The sequence shown here is derived from an EMBL/GenBank/DDBJ whole genome shotgun (WGS) entry which is preliminary data.</text>
</comment>
<dbReference type="SMART" id="SM00325">
    <property type="entry name" value="RhoGEF"/>
    <property type="match status" value="1"/>
</dbReference>
<evidence type="ECO:0000256" key="5">
    <source>
        <dbReference type="ARBA" id="ARBA00022553"/>
    </source>
</evidence>
<evidence type="ECO:0000256" key="2">
    <source>
        <dbReference type="ARBA" id="ARBA00004496"/>
    </source>
</evidence>
<dbReference type="PROSITE" id="PS00741">
    <property type="entry name" value="DH_1"/>
    <property type="match status" value="1"/>
</dbReference>
<dbReference type="GO" id="GO:0001664">
    <property type="term" value="F:G protein-coupled receptor binding"/>
    <property type="evidence" value="ECO:0007669"/>
    <property type="project" value="TreeGrafter"/>
</dbReference>
<name>A0AAD8CIK6_ACIOX</name>
<accession>A0AAD8CIK6</accession>
<dbReference type="GO" id="GO:0005096">
    <property type="term" value="F:GTPase activator activity"/>
    <property type="evidence" value="ECO:0007669"/>
    <property type="project" value="UniProtKB-KW"/>
</dbReference>
<keyword evidence="7" id="KW-0175">Coiled coil</keyword>
<feature type="compositionally biased region" description="Polar residues" evidence="9">
    <location>
        <begin position="426"/>
        <end position="441"/>
    </location>
</feature>
<dbReference type="Pfam" id="PF09128">
    <property type="entry name" value="RGS-like"/>
    <property type="match status" value="1"/>
</dbReference>
<keyword evidence="4" id="KW-0963">Cytoplasm</keyword>
<gene>
    <name evidence="11" type="primary">Arhgef1</name>
    <name evidence="11" type="ORF">AOXY_G32192</name>
</gene>
<dbReference type="SUPFAM" id="SSF48065">
    <property type="entry name" value="DBL homology domain (DH-domain)"/>
    <property type="match status" value="1"/>
</dbReference>
<dbReference type="Gene3D" id="2.30.29.30">
    <property type="entry name" value="Pleckstrin-homology domain (PH domain)/Phosphotyrosine-binding domain (PTB)"/>
    <property type="match status" value="1"/>
</dbReference>
<dbReference type="EMBL" id="JAGXEW010000050">
    <property type="protein sequence ID" value="KAK1151839.1"/>
    <property type="molecule type" value="Genomic_DNA"/>
</dbReference>
<dbReference type="InterPro" id="IPR044926">
    <property type="entry name" value="RGS_subdomain_2"/>
</dbReference>
<dbReference type="InterPro" id="IPR036305">
    <property type="entry name" value="RGS_sf"/>
</dbReference>
<feature type="compositionally biased region" description="Acidic residues" evidence="9">
    <location>
        <begin position="970"/>
        <end position="985"/>
    </location>
</feature>
<evidence type="ECO:0000256" key="6">
    <source>
        <dbReference type="ARBA" id="ARBA00022658"/>
    </source>
</evidence>
<dbReference type="GO" id="GO:0016020">
    <property type="term" value="C:membrane"/>
    <property type="evidence" value="ECO:0007669"/>
    <property type="project" value="UniProtKB-SubCell"/>
</dbReference>
<keyword evidence="12" id="KW-1185">Reference proteome</keyword>
<dbReference type="SMART" id="SM00233">
    <property type="entry name" value="PH"/>
    <property type="match status" value="1"/>
</dbReference>
<feature type="region of interest" description="Disordered" evidence="9">
    <location>
        <begin position="845"/>
        <end position="901"/>
    </location>
</feature>
<keyword evidence="3" id="KW-0343">GTPase activation</keyword>
<dbReference type="CDD" id="cd00160">
    <property type="entry name" value="RhoGEF"/>
    <property type="match status" value="1"/>
</dbReference>
<evidence type="ECO:0000313" key="11">
    <source>
        <dbReference type="EMBL" id="KAK1151839.1"/>
    </source>
</evidence>
<feature type="compositionally biased region" description="Polar residues" evidence="9">
    <location>
        <begin position="862"/>
        <end position="879"/>
    </location>
</feature>
<dbReference type="InterPro" id="IPR035899">
    <property type="entry name" value="DBL_dom_sf"/>
</dbReference>
<dbReference type="InterPro" id="IPR041020">
    <property type="entry name" value="PH_16"/>
</dbReference>
<dbReference type="PANTHER" id="PTHR45872:SF4">
    <property type="entry name" value="RHO GUANINE NUCLEOTIDE EXCHANGE FACTOR 1"/>
    <property type="match status" value="1"/>
</dbReference>
<dbReference type="GO" id="GO:0035556">
    <property type="term" value="P:intracellular signal transduction"/>
    <property type="evidence" value="ECO:0007669"/>
    <property type="project" value="InterPro"/>
</dbReference>
<dbReference type="FunFam" id="1.20.900.10:FF:000006">
    <property type="entry name" value="Rho guanine nucleotide exchange factor (GEF) 11"/>
    <property type="match status" value="1"/>
</dbReference>
<dbReference type="Gene3D" id="1.10.167.10">
    <property type="entry name" value="Regulator of G-protein Signalling 4, domain 2"/>
    <property type="match status" value="1"/>
</dbReference>
<dbReference type="InterPro" id="IPR000219">
    <property type="entry name" value="DH_dom"/>
</dbReference>
<evidence type="ECO:0000256" key="7">
    <source>
        <dbReference type="ARBA" id="ARBA00023054"/>
    </source>
</evidence>